<dbReference type="InterPro" id="IPR001031">
    <property type="entry name" value="Thioesterase"/>
</dbReference>
<dbReference type="Gene3D" id="2.30.38.10">
    <property type="entry name" value="Luciferase, Domain 3"/>
    <property type="match status" value="1"/>
</dbReference>
<comment type="cofactor">
    <cofactor evidence="1">
        <name>pantetheine 4'-phosphate</name>
        <dbReference type="ChEBI" id="CHEBI:47942"/>
    </cofactor>
</comment>
<dbReference type="SMART" id="SM00823">
    <property type="entry name" value="PKS_PP"/>
    <property type="match status" value="2"/>
</dbReference>
<reference evidence="6 7" key="1">
    <citation type="submission" date="2020-08" db="EMBL/GenBank/DDBJ databases">
        <title>Above-ground endophytic microbial communities from plants in different locations in the United States.</title>
        <authorList>
            <person name="Frank C."/>
        </authorList>
    </citation>
    <scope>NUCLEOTIDE SEQUENCE [LARGE SCALE GENOMIC DNA]</scope>
    <source>
        <strain evidence="6 7">WP4_2_2</strain>
    </source>
</reference>
<dbReference type="PANTHER" id="PTHR45527:SF1">
    <property type="entry name" value="FATTY ACID SYNTHASE"/>
    <property type="match status" value="1"/>
</dbReference>
<dbReference type="Pfam" id="PF00501">
    <property type="entry name" value="AMP-binding"/>
    <property type="match status" value="2"/>
</dbReference>
<dbReference type="Gene3D" id="3.30.300.30">
    <property type="match status" value="2"/>
</dbReference>
<evidence type="ECO:0000313" key="6">
    <source>
        <dbReference type="EMBL" id="MBB6101904.1"/>
    </source>
</evidence>
<dbReference type="Gene3D" id="3.40.50.980">
    <property type="match status" value="2"/>
</dbReference>
<dbReference type="FunFam" id="1.10.1200.10:FF:000005">
    <property type="entry name" value="Nonribosomal peptide synthetase 1"/>
    <property type="match status" value="1"/>
</dbReference>
<dbReference type="FunFam" id="3.30.300.30:FF:000015">
    <property type="entry name" value="Nonribosomal peptide synthase SidD"/>
    <property type="match status" value="1"/>
</dbReference>
<evidence type="ECO:0000256" key="4">
    <source>
        <dbReference type="ARBA" id="ARBA00022737"/>
    </source>
</evidence>
<dbReference type="Gene3D" id="3.30.559.10">
    <property type="entry name" value="Chloramphenicol acetyltransferase-like domain"/>
    <property type="match status" value="3"/>
</dbReference>
<dbReference type="PROSITE" id="PS00455">
    <property type="entry name" value="AMP_BINDING"/>
    <property type="match status" value="2"/>
</dbReference>
<proteinExistence type="predicted"/>
<evidence type="ECO:0000256" key="2">
    <source>
        <dbReference type="ARBA" id="ARBA00022450"/>
    </source>
</evidence>
<dbReference type="InterPro" id="IPR029058">
    <property type="entry name" value="AB_hydrolase_fold"/>
</dbReference>
<dbReference type="InterPro" id="IPR000873">
    <property type="entry name" value="AMP-dep_synth/lig_dom"/>
</dbReference>
<dbReference type="Proteomes" id="UP000571554">
    <property type="component" value="Unassembled WGS sequence"/>
</dbReference>
<dbReference type="PROSITE" id="PS00012">
    <property type="entry name" value="PHOSPHOPANTETHEINE"/>
    <property type="match status" value="1"/>
</dbReference>
<dbReference type="GO" id="GO:0031177">
    <property type="term" value="F:phosphopantetheine binding"/>
    <property type="evidence" value="ECO:0007669"/>
    <property type="project" value="InterPro"/>
</dbReference>
<feature type="domain" description="Carrier" evidence="5">
    <location>
        <begin position="2593"/>
        <end position="2668"/>
    </location>
</feature>
<dbReference type="InterPro" id="IPR009081">
    <property type="entry name" value="PP-bd_ACP"/>
</dbReference>
<dbReference type="EMBL" id="JACHBW010000004">
    <property type="protein sequence ID" value="MBB6101904.1"/>
    <property type="molecule type" value="Genomic_DNA"/>
</dbReference>
<dbReference type="InterPro" id="IPR001242">
    <property type="entry name" value="Condensation_dom"/>
</dbReference>
<dbReference type="SUPFAM" id="SSF56801">
    <property type="entry name" value="Acetyl-CoA synthetase-like"/>
    <property type="match status" value="2"/>
</dbReference>
<feature type="domain" description="Carrier" evidence="5">
    <location>
        <begin position="999"/>
        <end position="1073"/>
    </location>
</feature>
<accession>A0A7W9TVK5</accession>
<dbReference type="NCBIfam" id="TIGR01720">
    <property type="entry name" value="NRPS-para261"/>
    <property type="match status" value="1"/>
</dbReference>
<dbReference type="InterPro" id="IPR023213">
    <property type="entry name" value="CAT-like_dom_sf"/>
</dbReference>
<dbReference type="CDD" id="cd05930">
    <property type="entry name" value="A_NRPS"/>
    <property type="match status" value="1"/>
</dbReference>
<keyword evidence="4" id="KW-0677">Repeat</keyword>
<dbReference type="InterPro" id="IPR010060">
    <property type="entry name" value="NRPS_synth"/>
</dbReference>
<dbReference type="InterPro" id="IPR042099">
    <property type="entry name" value="ANL_N_sf"/>
</dbReference>
<dbReference type="Gene3D" id="3.40.50.12780">
    <property type="entry name" value="N-terminal domain of ligase-like"/>
    <property type="match status" value="1"/>
</dbReference>
<dbReference type="InterPro" id="IPR045851">
    <property type="entry name" value="AMP-bd_C_sf"/>
</dbReference>
<name>A0A7W9TVK5_9BURK</name>
<organism evidence="6 7">
    <name type="scientific">Paraburkholderia bannensis</name>
    <dbReference type="NCBI Taxonomy" id="765414"/>
    <lineage>
        <taxon>Bacteria</taxon>
        <taxon>Pseudomonadati</taxon>
        <taxon>Pseudomonadota</taxon>
        <taxon>Betaproteobacteria</taxon>
        <taxon>Burkholderiales</taxon>
        <taxon>Burkholderiaceae</taxon>
        <taxon>Paraburkholderia</taxon>
    </lineage>
</organism>
<keyword evidence="7" id="KW-1185">Reference proteome</keyword>
<dbReference type="PANTHER" id="PTHR45527">
    <property type="entry name" value="NONRIBOSOMAL PEPTIDE SYNTHETASE"/>
    <property type="match status" value="1"/>
</dbReference>
<gene>
    <name evidence="6" type="ORF">F4827_001752</name>
</gene>
<dbReference type="InterPro" id="IPR020806">
    <property type="entry name" value="PKS_PP-bd"/>
</dbReference>
<comment type="caution">
    <text evidence="6">The sequence shown here is derived from an EMBL/GenBank/DDBJ whole genome shotgun (WGS) entry which is preliminary data.</text>
</comment>
<dbReference type="Pfam" id="PF00975">
    <property type="entry name" value="Thioesterase"/>
    <property type="match status" value="1"/>
</dbReference>
<dbReference type="GO" id="GO:0044550">
    <property type="term" value="P:secondary metabolite biosynthetic process"/>
    <property type="evidence" value="ECO:0007669"/>
    <property type="project" value="TreeGrafter"/>
</dbReference>
<dbReference type="CDD" id="cd19543">
    <property type="entry name" value="DCL_NRPS"/>
    <property type="match status" value="2"/>
</dbReference>
<dbReference type="Pfam" id="PF00668">
    <property type="entry name" value="Condensation"/>
    <property type="match status" value="3"/>
</dbReference>
<dbReference type="GO" id="GO:0043041">
    <property type="term" value="P:amino acid activation for nonribosomal peptide biosynthetic process"/>
    <property type="evidence" value="ECO:0007669"/>
    <property type="project" value="TreeGrafter"/>
</dbReference>
<dbReference type="FunFam" id="1.10.1200.10:FF:000016">
    <property type="entry name" value="Non-ribosomal peptide synthase"/>
    <property type="match status" value="1"/>
</dbReference>
<dbReference type="Gene3D" id="3.30.559.30">
    <property type="entry name" value="Nonribosomal peptide synthetase, condensation domain"/>
    <property type="match status" value="3"/>
</dbReference>
<dbReference type="RefSeq" id="WP_221303636.1">
    <property type="nucleotide sequence ID" value="NZ_JACHBW010000004.1"/>
</dbReference>
<dbReference type="Gene3D" id="1.10.1200.10">
    <property type="entry name" value="ACP-like"/>
    <property type="match status" value="1"/>
</dbReference>
<dbReference type="InterPro" id="IPR025110">
    <property type="entry name" value="AMP-bd_C"/>
</dbReference>
<dbReference type="CDD" id="cd19534">
    <property type="entry name" value="E_NRPS"/>
    <property type="match status" value="1"/>
</dbReference>
<dbReference type="Pfam" id="PF13193">
    <property type="entry name" value="AMP-binding_C"/>
    <property type="match status" value="1"/>
</dbReference>
<dbReference type="GO" id="GO:0003824">
    <property type="term" value="F:catalytic activity"/>
    <property type="evidence" value="ECO:0007669"/>
    <property type="project" value="InterPro"/>
</dbReference>
<evidence type="ECO:0000313" key="7">
    <source>
        <dbReference type="Proteomes" id="UP000571554"/>
    </source>
</evidence>
<dbReference type="GO" id="GO:0005737">
    <property type="term" value="C:cytoplasm"/>
    <property type="evidence" value="ECO:0007669"/>
    <property type="project" value="TreeGrafter"/>
</dbReference>
<dbReference type="SUPFAM" id="SSF47336">
    <property type="entry name" value="ACP-like"/>
    <property type="match status" value="2"/>
</dbReference>
<keyword evidence="3" id="KW-0597">Phosphoprotein</keyword>
<keyword evidence="2" id="KW-0596">Phosphopantetheine</keyword>
<dbReference type="InterPro" id="IPR036736">
    <property type="entry name" value="ACP-like_sf"/>
</dbReference>
<dbReference type="Gene3D" id="3.40.50.1820">
    <property type="entry name" value="alpha/beta hydrolase"/>
    <property type="match status" value="1"/>
</dbReference>
<evidence type="ECO:0000256" key="1">
    <source>
        <dbReference type="ARBA" id="ARBA00001957"/>
    </source>
</evidence>
<evidence type="ECO:0000259" key="5">
    <source>
        <dbReference type="PROSITE" id="PS50075"/>
    </source>
</evidence>
<dbReference type="NCBIfam" id="TIGR01733">
    <property type="entry name" value="AA-adenyl-dom"/>
    <property type="match status" value="2"/>
</dbReference>
<dbReference type="GO" id="GO:0072330">
    <property type="term" value="P:monocarboxylic acid biosynthetic process"/>
    <property type="evidence" value="ECO:0007669"/>
    <property type="project" value="UniProtKB-ARBA"/>
</dbReference>
<evidence type="ECO:0000256" key="3">
    <source>
        <dbReference type="ARBA" id="ARBA00022553"/>
    </source>
</evidence>
<dbReference type="InterPro" id="IPR010071">
    <property type="entry name" value="AA_adenyl_dom"/>
</dbReference>
<dbReference type="SUPFAM" id="SSF53474">
    <property type="entry name" value="alpha/beta-Hydrolases"/>
    <property type="match status" value="1"/>
</dbReference>
<protein>
    <submittedName>
        <fullName evidence="6">Amino acid adenylation domain-containing protein/non-ribosomal peptide synthase protein (TIGR01720 family)</fullName>
    </submittedName>
</protein>
<dbReference type="InterPro" id="IPR006162">
    <property type="entry name" value="Ppantetheine_attach_site"/>
</dbReference>
<dbReference type="InterPro" id="IPR020845">
    <property type="entry name" value="AMP-binding_CS"/>
</dbReference>
<dbReference type="SUPFAM" id="SSF52777">
    <property type="entry name" value="CoA-dependent acyltransferases"/>
    <property type="match status" value="6"/>
</dbReference>
<sequence>MSEAIMTTNPDFRRKSNIESVHRLLGVQPGLLTQALQAGSDDPYYSQYVFELEGALSIDAFDGAWRDVVARHEILRADFRWEGLAQPAMIVYRETDAACECDDWRGLSEADQHARLAQAWDARRAEGFHLARAASLQLQLIRVAEQRFWFVWRMHHVQLDGWSLPIVLREVMARYAARSAGPGEPLAPAPGLKVYRSWLDAQDRDAAEARWCAALAGLDVPTPLPASTAQSDARRRYAELRLRLDPAASAALVEFARTQRVTLGSVVQAAWAFLLARRADREEAVFGVTAAGRPAEIDGMDAMVGVFINTVPMPVRLSASQSVGDWVRAQQARSFALRAVEHVPLARIQAVANGGRALFESIVVIENYPVDSSGARAGDLQVRMLGAADIHEPGMRYTDGRNPYALSLIVAPGAQFEYVLAYDTRRFTHAAIEVIGAQLRDVLAAFAAQPERALGELGLRAQAAANGDAANGDAVNDAQSAPRASAPYAPLAAGDTLLARIAQIVRTRPDAQALADGAQSLDWRAVWNASGRLAQRLVDAGVKRESRVALVLPRGVEFVLGVLAVWRAGGAYVPLDIAAPAGRLAWQVSDSHAQCAIARDDADAWLPSGTTRIDPADALAVSDDNAASNLDIALPLPGQLAYLIYTSGSTGRPKGVMIAHDALSAYLDALLTRVPDGIERAACLSTPAADLGHTTLFGALWAGWTLHMPAEALSFDPDACGDYLRRHRIDILKIVPSHLGGLLQAAQPEQVLPARCLVLGGEAASGALIERIATLAPHCVVLNHYGPTETTVGALTWRKPAADLASLPLGYPLPHANVQLLDAHGNPAGDAAYGEICIGGASVARGYAGRPGLTAERFVPDPSGHGARVYRTGDRGRIDEQGRFVFLGRRDDQVKIRGYRVEPEEVGACLRALPGVRDGIVIAREDDAGRVQLHAFASGIDLRADVLRAALAQTLPDALVPDTFTVLDVLPLTANGKIDRRALTPMEAGVGADARAVVAPRTDAQKTLLAIWQAALGREDIGVTDNFFEIGGDSILSLRIIAKARQAGLGLTPKQVFDHPTIEAAAAVARPVTPKAPRASGAASASASGSGAAVNASNAAANALANLPLTPIQARFFAEHPGGPNHWNQSMLLAANERLSLDALRTAVQTVMSSHDALRLRFTREGNNGNVDAAATGRWTQRCAASETGTVDYVDLREASDWQAAMSTRGAQIQASLDLAQGPVWRAVLFDVPGGQSRLLLVVHHLSIDGVSWRVLLEDLGDAYEQALAGRPITLPAPGLSWGEWTAALSAHAQRDAVRSEITYWRTQWSNTANWDDATRAAGGLPLTARLDDIDSTLGASRTILRRLDAARTRALLQDVPGAYRTRIDEVLLAALVDTLARWSKTRGVLVELEGHGREDVIDGVDLTRTVGWFTTRYPVWFEATHDDGVQTLAAVKTALRGVPNKGLHYGVLEYLGGAAERAAIAALPRAQVSFNYLGQFGQSDDADRGRMRIAADEHAGRAASPLERCGHALAFNAWIVDGALSIEWRHVPGALTPAVADALATAFDTHLRALIDHCASAPRAATSADFPLSGLDEAGLRALALPLDKVDDIYPATPLQQGLIFHAQLRQGSGTYVNQLRLTLNGALDAECLADAWRATLARHDVLRTAFRYRGDGELLQVVYRHAELPVAFHAWHGEHNGVRYDDRLHAWCAEDLAQGVEIESAPLMRVNVFARPDGAHDLIWTSHHALTDGWSSSRLLDEVGAHYAAAKRGETARLAPPGRYRDYVAWLGAQGSEEAAQAVWRERFDGFDDPVMLEAAFGRTAQPRQGLFHVEQRVSAEVEQALRAAAQRAQVTLNTLIQGGWALLLARYGGRDAVMFGVTTSGRSAGNERVPGIDAMLGLFINSLPLGVRVPADRAAADWLRDLQRANAELREHEHVSLAQVQRWLGRGGSALFDTLLVFENYDTGERREDGVAEAGGLTVSAAAAVNRTHYPLTLSVTPGQALSFEWAWDGEHLDRATIGRLAADYLDLLTQLAEAASVANATMVGAIGVRHQAHHATSGDASTNGFAPAHVNSDANGDANKPPFAIEPAGALPARVAQIASLDGARIAIACGDKQLDYRTLVARSQALARNLLLAGVQREARVGVCVARSEQLPLALLGVLTSGACYVPLDPDYPASRLQLMIEDAGIQSVVTDAVTRARFADPGSLFDGLKLIDVETASREADDVSDVSDVGGTAAPDLPALLADQLAYVIYTSGSTGRPKGVAISHGALDRFLQSMTRAPGLTRDDILLSVTSPSFDIFALEAYAPLLLGARVEIATRADVVDGERLAARLVQTGASVMQATPSGWKLLLATGWQASAGFRALCGGEALAHDLAVALRARGVTLWNMYGPTETTVWSSVARIDGTAPITLGAPIDHTVLRVLDTHGHQVPRGGAGELYIGGENLARGYLGRAALTAERFVPDPFGKPGARLYRTGDACRVDMDDQLRYLGRLDQQVKLRGHRIEIGEIEAVLRAQPGVRDAAVVLLDGDGQAARLAGALVPADGAGLALDALQQAVSAALPSHMVPTVWRVCQALPQTPNGKLDRRALADACAAEAAPAAALRTPRTPLEATLVDTWQRVLGQRAIGIDDDFFQLGGDSLAAMRVMAQLRAAGVGACSLEMLFVQRTPAALAAAIEEGAADWPGNLVALNAAPKTAATTLFCIHPGFGLVNGYAPLAAALPCDVRAIGVQSPRYTDAHWQPADFAAWIADYVARIRAAQPHGPYRLLGWSLGGLLAAHIAQALERAGETVAWLGVLDTDPDPAPVDCNASVLDLDTLRDYLAPRSPQRAAALDTLHATGDDPAALLDSARAAGLIDADEQATLLSLVEVVRLQRRLLTSRRAAHVRADIDVWHVSGNDAARRDATAWRVMTSGVAHTVAAPATTHAAIVHHPSVLDAVGARLRAGSATVGDIDSVDNGRPQ</sequence>
<dbReference type="PROSITE" id="PS50075">
    <property type="entry name" value="CARRIER"/>
    <property type="match status" value="2"/>
</dbReference>
<dbReference type="Pfam" id="PF00550">
    <property type="entry name" value="PP-binding"/>
    <property type="match status" value="2"/>
</dbReference>